<dbReference type="Proteomes" id="UP000184368">
    <property type="component" value="Unassembled WGS sequence"/>
</dbReference>
<feature type="domain" description="Transposase IS200-like" evidence="1">
    <location>
        <begin position="11"/>
        <end position="148"/>
    </location>
</feature>
<dbReference type="PANTHER" id="PTHR34322:SF2">
    <property type="entry name" value="TRANSPOSASE IS200-LIKE DOMAIN-CONTAINING PROTEIN"/>
    <property type="match status" value="1"/>
</dbReference>
<sequence length="209" mass="24609">MGNIDYHIALQPDGIYHVLNRANGNEHLFYNDENRHFFLRKFQLHVGPVADLYAWCLLPNHFHLLIQVKPELKIAAHQQQVKSGFRQAATNPLSNFIMERFSNWLNAYSKAFNKMYSRKGSLFTDYLRRIAITNDQQLAATLFYIHRNPVHHGCCQHLDSWDWSSYQEYQNRQYVLISPAFVQQFFGTLGAFKKFHSQPVYLKEAKVVE</sequence>
<evidence type="ECO:0000313" key="2">
    <source>
        <dbReference type="EMBL" id="SHG07873.1"/>
    </source>
</evidence>
<protein>
    <submittedName>
        <fullName evidence="2">REP element-mobilizing transposase RayT</fullName>
    </submittedName>
</protein>
<name>A0A1M5GVY1_9BACT</name>
<dbReference type="EMBL" id="FQUO01000017">
    <property type="protein sequence ID" value="SHG07873.1"/>
    <property type="molecule type" value="Genomic_DNA"/>
</dbReference>
<dbReference type="STRING" id="1302690.BUE76_02375"/>
<dbReference type="GO" id="GO:0006313">
    <property type="term" value="P:DNA transposition"/>
    <property type="evidence" value="ECO:0007669"/>
    <property type="project" value="InterPro"/>
</dbReference>
<gene>
    <name evidence="2" type="ORF">SAMN05444008_11781</name>
</gene>
<evidence type="ECO:0000313" key="3">
    <source>
        <dbReference type="Proteomes" id="UP000184368"/>
    </source>
</evidence>
<evidence type="ECO:0000259" key="1">
    <source>
        <dbReference type="SMART" id="SM01321"/>
    </source>
</evidence>
<dbReference type="InterPro" id="IPR036515">
    <property type="entry name" value="Transposase_17_sf"/>
</dbReference>
<dbReference type="SMART" id="SM01321">
    <property type="entry name" value="Y1_Tnp"/>
    <property type="match status" value="1"/>
</dbReference>
<dbReference type="GO" id="GO:0003677">
    <property type="term" value="F:DNA binding"/>
    <property type="evidence" value="ECO:0007669"/>
    <property type="project" value="InterPro"/>
</dbReference>
<dbReference type="RefSeq" id="WP_073046666.1">
    <property type="nucleotide sequence ID" value="NZ_FQUO01000017.1"/>
</dbReference>
<dbReference type="AlphaFoldDB" id="A0A1M5GVY1"/>
<dbReference type="InterPro" id="IPR002686">
    <property type="entry name" value="Transposase_17"/>
</dbReference>
<dbReference type="SUPFAM" id="SSF143422">
    <property type="entry name" value="Transposase IS200-like"/>
    <property type="match status" value="1"/>
</dbReference>
<dbReference type="Gene3D" id="3.30.70.1290">
    <property type="entry name" value="Transposase IS200-like"/>
    <property type="match status" value="1"/>
</dbReference>
<organism evidence="2 3">
    <name type="scientific">Cnuella takakiae</name>
    <dbReference type="NCBI Taxonomy" id="1302690"/>
    <lineage>
        <taxon>Bacteria</taxon>
        <taxon>Pseudomonadati</taxon>
        <taxon>Bacteroidota</taxon>
        <taxon>Chitinophagia</taxon>
        <taxon>Chitinophagales</taxon>
        <taxon>Chitinophagaceae</taxon>
        <taxon>Cnuella</taxon>
    </lineage>
</organism>
<reference evidence="2 3" key="1">
    <citation type="submission" date="2016-11" db="EMBL/GenBank/DDBJ databases">
        <authorList>
            <person name="Jaros S."/>
            <person name="Januszkiewicz K."/>
            <person name="Wedrychowicz H."/>
        </authorList>
    </citation>
    <scope>NUCLEOTIDE SEQUENCE [LARGE SCALE GENOMIC DNA]</scope>
    <source>
        <strain evidence="2 3">DSM 26897</strain>
    </source>
</reference>
<dbReference type="PANTHER" id="PTHR34322">
    <property type="entry name" value="TRANSPOSASE, Y1_TNP DOMAIN-CONTAINING"/>
    <property type="match status" value="1"/>
</dbReference>
<dbReference type="GO" id="GO:0004803">
    <property type="term" value="F:transposase activity"/>
    <property type="evidence" value="ECO:0007669"/>
    <property type="project" value="InterPro"/>
</dbReference>
<keyword evidence="3" id="KW-1185">Reference proteome</keyword>
<proteinExistence type="predicted"/>
<accession>A0A1M5GVY1</accession>
<dbReference type="OrthoDB" id="9788881at2"/>